<gene>
    <name evidence="2" type="ORF">AVDCRST_MAG83-1950</name>
</gene>
<dbReference type="EMBL" id="CADCTE010000110">
    <property type="protein sequence ID" value="CAA9246856.1"/>
    <property type="molecule type" value="Genomic_DNA"/>
</dbReference>
<feature type="region of interest" description="Disordered" evidence="1">
    <location>
        <begin position="1"/>
        <end position="64"/>
    </location>
</feature>
<proteinExistence type="predicted"/>
<evidence type="ECO:0000256" key="1">
    <source>
        <dbReference type="SAM" id="MobiDB-lite"/>
    </source>
</evidence>
<name>A0A6J4IAP6_9MICC</name>
<dbReference type="AlphaFoldDB" id="A0A6J4IAP6"/>
<evidence type="ECO:0000313" key="2">
    <source>
        <dbReference type="EMBL" id="CAA9246856.1"/>
    </source>
</evidence>
<accession>A0A6J4IAP6</accession>
<protein>
    <submittedName>
        <fullName evidence="2">Uncharacterized protein</fullName>
    </submittedName>
</protein>
<feature type="non-terminal residue" evidence="2">
    <location>
        <position position="64"/>
    </location>
</feature>
<feature type="non-terminal residue" evidence="2">
    <location>
        <position position="1"/>
    </location>
</feature>
<feature type="compositionally biased region" description="Low complexity" evidence="1">
    <location>
        <begin position="1"/>
        <end position="18"/>
    </location>
</feature>
<sequence length="64" mass="6127">CAASSAVASAGPGRAVPVLISRQSGRDPAAGCPGTSGPPDPRIGNHRVPGRSAPSSDPVLLIGG</sequence>
<organism evidence="2">
    <name type="scientific">uncultured Arthrobacter sp</name>
    <dbReference type="NCBI Taxonomy" id="114050"/>
    <lineage>
        <taxon>Bacteria</taxon>
        <taxon>Bacillati</taxon>
        <taxon>Actinomycetota</taxon>
        <taxon>Actinomycetes</taxon>
        <taxon>Micrococcales</taxon>
        <taxon>Micrococcaceae</taxon>
        <taxon>Arthrobacter</taxon>
        <taxon>environmental samples</taxon>
    </lineage>
</organism>
<reference evidence="2" key="1">
    <citation type="submission" date="2020-02" db="EMBL/GenBank/DDBJ databases">
        <authorList>
            <person name="Meier V. D."/>
        </authorList>
    </citation>
    <scope>NUCLEOTIDE SEQUENCE</scope>
    <source>
        <strain evidence="2">AVDCRST_MAG83</strain>
    </source>
</reference>